<dbReference type="NCBIfam" id="TIGR02532">
    <property type="entry name" value="IV_pilin_GFxxxE"/>
    <property type="match status" value="1"/>
</dbReference>
<keyword evidence="3 6" id="KW-0812">Transmembrane</keyword>
<dbReference type="PANTHER" id="PTHR30093:SF44">
    <property type="entry name" value="TYPE II SECRETION SYSTEM CORE PROTEIN G"/>
    <property type="match status" value="1"/>
</dbReference>
<dbReference type="EMBL" id="MFEL01000007">
    <property type="protein sequence ID" value="OGE81590.1"/>
    <property type="molecule type" value="Genomic_DNA"/>
</dbReference>
<keyword evidence="4 6" id="KW-1133">Transmembrane helix</keyword>
<evidence type="ECO:0000313" key="7">
    <source>
        <dbReference type="EMBL" id="OGE81590.1"/>
    </source>
</evidence>
<dbReference type="InterPro" id="IPR000983">
    <property type="entry name" value="Bac_GSPG_pilin"/>
</dbReference>
<dbReference type="Proteomes" id="UP000178892">
    <property type="component" value="Unassembled WGS sequence"/>
</dbReference>
<dbReference type="InterPro" id="IPR045584">
    <property type="entry name" value="Pilin-like"/>
</dbReference>
<comment type="subcellular location">
    <subcellularLocation>
        <location evidence="1">Membrane</location>
        <topology evidence="1">Single-pass membrane protein</topology>
    </subcellularLocation>
</comment>
<evidence type="ECO:0000256" key="5">
    <source>
        <dbReference type="ARBA" id="ARBA00023136"/>
    </source>
</evidence>
<organism evidence="7 8">
    <name type="scientific">Candidatus Doudnabacteria bacterium RIFCSPHIGHO2_01_FULL_46_24</name>
    <dbReference type="NCBI Taxonomy" id="1817825"/>
    <lineage>
        <taxon>Bacteria</taxon>
        <taxon>Candidatus Doudnaibacteriota</taxon>
    </lineage>
</organism>
<name>A0A1F5NW85_9BACT</name>
<evidence type="ECO:0000256" key="2">
    <source>
        <dbReference type="ARBA" id="ARBA00022481"/>
    </source>
</evidence>
<protein>
    <recommendedName>
        <fullName evidence="9">Type II secretion system protein GspG C-terminal domain-containing protein</fullName>
    </recommendedName>
</protein>
<evidence type="ECO:0000256" key="1">
    <source>
        <dbReference type="ARBA" id="ARBA00004167"/>
    </source>
</evidence>
<dbReference type="STRING" id="1817825.A2720_00655"/>
<gene>
    <name evidence="7" type="ORF">A2720_00655</name>
</gene>
<dbReference type="AlphaFoldDB" id="A0A1F5NW85"/>
<keyword evidence="2" id="KW-0488">Methylation</keyword>
<reference evidence="7 8" key="1">
    <citation type="journal article" date="2016" name="Nat. Commun.">
        <title>Thousands of microbial genomes shed light on interconnected biogeochemical processes in an aquifer system.</title>
        <authorList>
            <person name="Anantharaman K."/>
            <person name="Brown C.T."/>
            <person name="Hug L.A."/>
            <person name="Sharon I."/>
            <person name="Castelle C.J."/>
            <person name="Probst A.J."/>
            <person name="Thomas B.C."/>
            <person name="Singh A."/>
            <person name="Wilkins M.J."/>
            <person name="Karaoz U."/>
            <person name="Brodie E.L."/>
            <person name="Williams K.H."/>
            <person name="Hubbard S.S."/>
            <person name="Banfield J.F."/>
        </authorList>
    </citation>
    <scope>NUCLEOTIDE SEQUENCE [LARGE SCALE GENOMIC DNA]</scope>
</reference>
<proteinExistence type="predicted"/>
<dbReference type="InterPro" id="IPR012902">
    <property type="entry name" value="N_methyl_site"/>
</dbReference>
<feature type="transmembrane region" description="Helical" evidence="6">
    <location>
        <begin position="12"/>
        <end position="33"/>
    </location>
</feature>
<dbReference type="Pfam" id="PF07963">
    <property type="entry name" value="N_methyl"/>
    <property type="match status" value="1"/>
</dbReference>
<dbReference type="GO" id="GO:0016020">
    <property type="term" value="C:membrane"/>
    <property type="evidence" value="ECO:0007669"/>
    <property type="project" value="UniProtKB-SubCell"/>
</dbReference>
<sequence length="159" mass="16768">MNHVTRNKNSGFTLIELLVVVAIIGLLASIVLVGMGNARIKGRDAKRLSDTQAVKSGLDIYYSFGSGYPATTEWDNAQNNLTQLACSGQTAFKPPQDPINTSNPAFDYVYTQGGTASTGCGGNVYSTYKIQFTTEGATGIGPAGTYYLHPGGITSTAPF</sequence>
<evidence type="ECO:0000313" key="8">
    <source>
        <dbReference type="Proteomes" id="UP000178892"/>
    </source>
</evidence>
<dbReference type="SUPFAM" id="SSF54523">
    <property type="entry name" value="Pili subunits"/>
    <property type="match status" value="1"/>
</dbReference>
<evidence type="ECO:0000256" key="6">
    <source>
        <dbReference type="SAM" id="Phobius"/>
    </source>
</evidence>
<dbReference type="GO" id="GO:0015628">
    <property type="term" value="P:protein secretion by the type II secretion system"/>
    <property type="evidence" value="ECO:0007669"/>
    <property type="project" value="InterPro"/>
</dbReference>
<comment type="caution">
    <text evidence="7">The sequence shown here is derived from an EMBL/GenBank/DDBJ whole genome shotgun (WGS) entry which is preliminary data.</text>
</comment>
<evidence type="ECO:0008006" key="9">
    <source>
        <dbReference type="Google" id="ProtNLM"/>
    </source>
</evidence>
<evidence type="ECO:0000256" key="4">
    <source>
        <dbReference type="ARBA" id="ARBA00022989"/>
    </source>
</evidence>
<dbReference type="PANTHER" id="PTHR30093">
    <property type="entry name" value="GENERAL SECRETION PATHWAY PROTEIN G"/>
    <property type="match status" value="1"/>
</dbReference>
<dbReference type="PRINTS" id="PR00813">
    <property type="entry name" value="BCTERIALGSPG"/>
</dbReference>
<dbReference type="Gene3D" id="3.30.700.10">
    <property type="entry name" value="Glycoprotein, Type 4 Pilin"/>
    <property type="match status" value="1"/>
</dbReference>
<dbReference type="PROSITE" id="PS00409">
    <property type="entry name" value="PROKAR_NTER_METHYL"/>
    <property type="match status" value="1"/>
</dbReference>
<keyword evidence="5 6" id="KW-0472">Membrane</keyword>
<dbReference type="GO" id="GO:0015627">
    <property type="term" value="C:type II protein secretion system complex"/>
    <property type="evidence" value="ECO:0007669"/>
    <property type="project" value="InterPro"/>
</dbReference>
<accession>A0A1F5NW85</accession>
<evidence type="ECO:0000256" key="3">
    <source>
        <dbReference type="ARBA" id="ARBA00022692"/>
    </source>
</evidence>